<accession>G3AEV9</accession>
<dbReference type="KEGG" id="spaa:SPAPADRAFT_58998"/>
<dbReference type="Proteomes" id="UP000000709">
    <property type="component" value="Unassembled WGS sequence"/>
</dbReference>
<dbReference type="RefSeq" id="XP_007373201.1">
    <property type="nucleotide sequence ID" value="XM_007373139.1"/>
</dbReference>
<protein>
    <submittedName>
        <fullName evidence="1">Uncharacterized protein</fullName>
    </submittedName>
</protein>
<evidence type="ECO:0000313" key="1">
    <source>
        <dbReference type="EMBL" id="EGW35789.1"/>
    </source>
</evidence>
<dbReference type="GeneID" id="18872713"/>
<proteinExistence type="predicted"/>
<name>G3AEV9_SPAPN</name>
<keyword evidence="2" id="KW-1185">Reference proteome</keyword>
<sequence>MSKQSSLLTTKSASSVLKDVLFNVPSGQFRTVGVVFISLEPAFYLKNTSFSIWRKQAIHFLPTPNPASRCSSLTVHTFKERNGAKYVAVLMEVESW</sequence>
<evidence type="ECO:0000313" key="2">
    <source>
        <dbReference type="Proteomes" id="UP000000709"/>
    </source>
</evidence>
<dbReference type="HOGENOM" id="CLU_2361064_0_0_1"/>
<gene>
    <name evidence="1" type="ORF">SPAPADRAFT_58998</name>
</gene>
<dbReference type="EMBL" id="GL996499">
    <property type="protein sequence ID" value="EGW35789.1"/>
    <property type="molecule type" value="Genomic_DNA"/>
</dbReference>
<organism evidence="2">
    <name type="scientific">Spathaspora passalidarum (strain NRRL Y-27907 / 11-Y1)</name>
    <dbReference type="NCBI Taxonomy" id="619300"/>
    <lineage>
        <taxon>Eukaryota</taxon>
        <taxon>Fungi</taxon>
        <taxon>Dikarya</taxon>
        <taxon>Ascomycota</taxon>
        <taxon>Saccharomycotina</taxon>
        <taxon>Pichiomycetes</taxon>
        <taxon>Debaryomycetaceae</taxon>
        <taxon>Spathaspora</taxon>
    </lineage>
</organism>
<dbReference type="AlphaFoldDB" id="G3AEV9"/>
<dbReference type="InParanoid" id="G3AEV9"/>
<reference evidence="1 2" key="1">
    <citation type="journal article" date="2011" name="Proc. Natl. Acad. Sci. U.S.A.">
        <title>Comparative genomics of xylose-fermenting fungi for enhanced biofuel production.</title>
        <authorList>
            <person name="Wohlbach D.J."/>
            <person name="Kuo A."/>
            <person name="Sato T.K."/>
            <person name="Potts K.M."/>
            <person name="Salamov A.A."/>
            <person name="LaButti K.M."/>
            <person name="Sun H."/>
            <person name="Clum A."/>
            <person name="Pangilinan J.L."/>
            <person name="Lindquist E.A."/>
            <person name="Lucas S."/>
            <person name="Lapidus A."/>
            <person name="Jin M."/>
            <person name="Gunawan C."/>
            <person name="Balan V."/>
            <person name="Dale B.E."/>
            <person name="Jeffries T.W."/>
            <person name="Zinkel R."/>
            <person name="Barry K.W."/>
            <person name="Grigoriev I.V."/>
            <person name="Gasch A.P."/>
        </authorList>
    </citation>
    <scope>NUCLEOTIDE SEQUENCE [LARGE SCALE GENOMIC DNA]</scope>
    <source>
        <strain evidence="2">NRRL Y-27907 / 11-Y1</strain>
    </source>
</reference>